<gene>
    <name evidence="1" type="ORF">LOY88_002036</name>
</gene>
<protein>
    <submittedName>
        <fullName evidence="1">Uncharacterized protein</fullName>
    </submittedName>
</protein>
<proteinExistence type="predicted"/>
<dbReference type="EMBL" id="JALBCA010000023">
    <property type="protein sequence ID" value="KAI2389572.1"/>
    <property type="molecule type" value="Genomic_DNA"/>
</dbReference>
<name>A0ACB8V025_9EURO</name>
<comment type="caution">
    <text evidence="1">The sequence shown here is derived from an EMBL/GenBank/DDBJ whole genome shotgun (WGS) entry which is preliminary data.</text>
</comment>
<accession>A0ACB8V025</accession>
<organism evidence="1">
    <name type="scientific">Ophidiomyces ophidiicola</name>
    <dbReference type="NCBI Taxonomy" id="1387563"/>
    <lineage>
        <taxon>Eukaryota</taxon>
        <taxon>Fungi</taxon>
        <taxon>Dikarya</taxon>
        <taxon>Ascomycota</taxon>
        <taxon>Pezizomycotina</taxon>
        <taxon>Eurotiomycetes</taxon>
        <taxon>Eurotiomycetidae</taxon>
        <taxon>Onygenales</taxon>
        <taxon>Onygenaceae</taxon>
        <taxon>Ophidiomyces</taxon>
    </lineage>
</organism>
<evidence type="ECO:0000313" key="1">
    <source>
        <dbReference type="EMBL" id="KAI2389572.1"/>
    </source>
</evidence>
<sequence length="948" mass="104212">MANVENDASAEQLKKPTHIAASNLRPKQQTVFMRKALSVILRLSIWYFMITTFFRCPSNLNDLDGHSPRVCEPYLIARSNIEPHLAPYYQVYGKPYVEAVQPYTQTFHDNIYLPVADVSSQSYNKYLAPRIKQGLQRAEKEWDILISPRLDSLKKSFAASYEASIGPHITQAKFIITPKYNFLITQLIELRDGYILPIYDQLRPIVDRICVSIREFLIRTVIPCSRKGWSKLVLLLNGTLRPQVAGLYSKNVEPQLFKIGEKLASYREGGKLKHSHDEAESVTETFSPLPDSLTYTSANRHTSSATTSLAATSDIVPDTTSLSPSRQTAQVKIASDLKLWQEKFAVAADKGCDEVEKEVAAILKKLQESGAVNKGENLVSQLDAVSQQQLQKLRAEIIELVQNLSNDSSEEDEAAAQDALAHSLRFSGVTIREHAHNLRMWYKTYDNDLIQRISEIINSTLDILSHIRDLGLQEIGMRWAWMDGVTYKDWAKFHALKKRFSEWQDEVRDVGMRHESLLKAREAGDDILSRGMAVAEKAAGELLMLKTVGAWKIRAGDSSDNFDTGAMDSSRIRSRTVKSEGTTIQPKTAINTESTSPSLGVSSDGSRSPINHVSGESEKQKNDHILRSAGATLVPEEGLFSEAVSLVSDAVNEAESLSRDLSRSAASEPMFSIHDQVADAYSKSIQEASSLLASHTIDSLTTTTASSTASNPGSAGRMESVKHAPDFHTQVVMPGTPANEAHGEDVAISIEDDEISPLDSSKQSKLRGNPSPLSNQADPLRSEQAAPTNIGHQTPTKAADGPSTTPPLSILRVKEILTSANHQFRSLIDSVSVGVQAPEADHYYANSILDDAVLELASAASVANSALTHAIYTSPDPTPTTQPRLRKDKQQILSSAVAQLGTFSTIVDVYLQQLRRDIDESDPTASVERPASNANPPTSTSNTIRDEL</sequence>
<reference evidence="1" key="1">
    <citation type="journal article" date="2022" name="bioRxiv">
        <title>Population genetic analysis of Ophidiomyces ophidiicola, the causative agent of snake fungal disease, indicates recent introductions to the USA.</title>
        <authorList>
            <person name="Ladner J.T."/>
            <person name="Palmer J.M."/>
            <person name="Ettinger C.L."/>
            <person name="Stajich J.E."/>
            <person name="Farrell T.M."/>
            <person name="Glorioso B.M."/>
            <person name="Lawson B."/>
            <person name="Price S.J."/>
            <person name="Stengle A.G."/>
            <person name="Grear D.A."/>
            <person name="Lorch J.M."/>
        </authorList>
    </citation>
    <scope>NUCLEOTIDE SEQUENCE</scope>
    <source>
        <strain evidence="1">NWHC 24266-5</strain>
    </source>
</reference>